<dbReference type="Proteomes" id="UP001596378">
    <property type="component" value="Unassembled WGS sequence"/>
</dbReference>
<dbReference type="PANTHER" id="PTHR43280">
    <property type="entry name" value="ARAC-FAMILY TRANSCRIPTIONAL REGULATOR"/>
    <property type="match status" value="1"/>
</dbReference>
<evidence type="ECO:0000259" key="4">
    <source>
        <dbReference type="PROSITE" id="PS01124"/>
    </source>
</evidence>
<dbReference type="PANTHER" id="PTHR43280:SF28">
    <property type="entry name" value="HTH-TYPE TRANSCRIPTIONAL ACTIVATOR RHAS"/>
    <property type="match status" value="1"/>
</dbReference>
<proteinExistence type="predicted"/>
<feature type="domain" description="HTH araC/xylS-type" evidence="4">
    <location>
        <begin position="159"/>
        <end position="257"/>
    </location>
</feature>
<dbReference type="Pfam" id="PF12833">
    <property type="entry name" value="HTH_18"/>
    <property type="match status" value="1"/>
</dbReference>
<organism evidence="5 6">
    <name type="scientific">Cohnella cellulosilytica</name>
    <dbReference type="NCBI Taxonomy" id="986710"/>
    <lineage>
        <taxon>Bacteria</taxon>
        <taxon>Bacillati</taxon>
        <taxon>Bacillota</taxon>
        <taxon>Bacilli</taxon>
        <taxon>Bacillales</taxon>
        <taxon>Paenibacillaceae</taxon>
        <taxon>Cohnella</taxon>
    </lineage>
</organism>
<dbReference type="PROSITE" id="PS01124">
    <property type="entry name" value="HTH_ARAC_FAMILY_2"/>
    <property type="match status" value="1"/>
</dbReference>
<dbReference type="SUPFAM" id="SSF46689">
    <property type="entry name" value="Homeodomain-like"/>
    <property type="match status" value="2"/>
</dbReference>
<dbReference type="RefSeq" id="WP_378050796.1">
    <property type="nucleotide sequence ID" value="NZ_JBHMDN010000029.1"/>
</dbReference>
<sequence>MIQLHGVFLNNFIPHWRIARSIAENHIVALVTHGNLIYRIDEVDLTLSKGDFLIMRPGSLRSGSDGPYPPHQKYSVHFGLQFPDDHPLFIPFKHSSHLLYRTRKFEYFRQRFSSLYQTWNEKADYHELICQGMMMELYGSIMRELAQRDIPAHKRKIADDIEQYIKAHYKEEIKLARLSELVDLSPGYVTGIFKAMTGQTPIEYVHRLRCSEARDLLLESDMTVAEISDYLGFCDPTYFNRVFKKVTGMPPSALTRRMP</sequence>
<gene>
    <name evidence="5" type="ORF">ACFQMJ_23885</name>
</gene>
<keyword evidence="6" id="KW-1185">Reference proteome</keyword>
<evidence type="ECO:0000256" key="2">
    <source>
        <dbReference type="ARBA" id="ARBA00023125"/>
    </source>
</evidence>
<dbReference type="SMART" id="SM00342">
    <property type="entry name" value="HTH_ARAC"/>
    <property type="match status" value="1"/>
</dbReference>
<evidence type="ECO:0000256" key="3">
    <source>
        <dbReference type="ARBA" id="ARBA00023163"/>
    </source>
</evidence>
<protein>
    <submittedName>
        <fullName evidence="5">Helix-turn-helix domain-containing protein</fullName>
    </submittedName>
</protein>
<comment type="caution">
    <text evidence="5">The sequence shown here is derived from an EMBL/GenBank/DDBJ whole genome shotgun (WGS) entry which is preliminary data.</text>
</comment>
<dbReference type="SUPFAM" id="SSF51215">
    <property type="entry name" value="Regulatory protein AraC"/>
    <property type="match status" value="1"/>
</dbReference>
<evidence type="ECO:0000313" key="5">
    <source>
        <dbReference type="EMBL" id="MFC7151590.1"/>
    </source>
</evidence>
<keyword evidence="3" id="KW-0804">Transcription</keyword>
<evidence type="ECO:0000256" key="1">
    <source>
        <dbReference type="ARBA" id="ARBA00023015"/>
    </source>
</evidence>
<name>A0ABW2FHY6_9BACL</name>
<evidence type="ECO:0000313" key="6">
    <source>
        <dbReference type="Proteomes" id="UP001596378"/>
    </source>
</evidence>
<dbReference type="InterPro" id="IPR009057">
    <property type="entry name" value="Homeodomain-like_sf"/>
</dbReference>
<dbReference type="InterPro" id="IPR018060">
    <property type="entry name" value="HTH_AraC"/>
</dbReference>
<accession>A0ABW2FHY6</accession>
<keyword evidence="1" id="KW-0805">Transcription regulation</keyword>
<dbReference type="InterPro" id="IPR037923">
    <property type="entry name" value="HTH-like"/>
</dbReference>
<dbReference type="Gene3D" id="1.10.10.60">
    <property type="entry name" value="Homeodomain-like"/>
    <property type="match status" value="2"/>
</dbReference>
<reference evidence="6" key="1">
    <citation type="journal article" date="2019" name="Int. J. Syst. Evol. Microbiol.">
        <title>The Global Catalogue of Microorganisms (GCM) 10K type strain sequencing project: providing services to taxonomists for standard genome sequencing and annotation.</title>
        <authorList>
            <consortium name="The Broad Institute Genomics Platform"/>
            <consortium name="The Broad Institute Genome Sequencing Center for Infectious Disease"/>
            <person name="Wu L."/>
            <person name="Ma J."/>
        </authorList>
    </citation>
    <scope>NUCLEOTIDE SEQUENCE [LARGE SCALE GENOMIC DNA]</scope>
    <source>
        <strain evidence="6">KCTC 12907</strain>
    </source>
</reference>
<dbReference type="EMBL" id="JBHTAI010000017">
    <property type="protein sequence ID" value="MFC7151590.1"/>
    <property type="molecule type" value="Genomic_DNA"/>
</dbReference>
<keyword evidence="2" id="KW-0238">DNA-binding</keyword>